<evidence type="ECO:0000256" key="3">
    <source>
        <dbReference type="ARBA" id="ARBA00023163"/>
    </source>
</evidence>
<dbReference type="GO" id="GO:0008023">
    <property type="term" value="C:transcription elongation factor complex"/>
    <property type="evidence" value="ECO:0007669"/>
    <property type="project" value="TreeGrafter"/>
</dbReference>
<feature type="domain" description="Spt6-like S1/OB" evidence="11">
    <location>
        <begin position="1265"/>
        <end position="1353"/>
    </location>
</feature>
<dbReference type="InterPro" id="IPR035018">
    <property type="entry name" value="Spt6_SH2_C"/>
</dbReference>
<dbReference type="InterPro" id="IPR042066">
    <property type="entry name" value="Spt6_death-like"/>
</dbReference>
<dbReference type="InterPro" id="IPR032706">
    <property type="entry name" value="Spt6_HHH"/>
</dbReference>
<feature type="compositionally biased region" description="Acidic residues" evidence="6">
    <location>
        <begin position="278"/>
        <end position="291"/>
    </location>
</feature>
<evidence type="ECO:0000259" key="10">
    <source>
        <dbReference type="Pfam" id="PF14639"/>
    </source>
</evidence>
<feature type="compositionally biased region" description="Polar residues" evidence="6">
    <location>
        <begin position="148"/>
        <end position="158"/>
    </location>
</feature>
<dbReference type="InterPro" id="IPR049540">
    <property type="entry name" value="Spt6-like_S1"/>
</dbReference>
<dbReference type="Gene3D" id="1.10.10.650">
    <property type="entry name" value="RuvA domain 2-like"/>
    <property type="match status" value="1"/>
</dbReference>
<keyword evidence="5" id="KW-0175">Coiled coil</keyword>
<dbReference type="InterPro" id="IPR036860">
    <property type="entry name" value="SH2_dom_sf"/>
</dbReference>
<dbReference type="Pfam" id="PF22706">
    <property type="entry name" value="Tex_central_region"/>
    <property type="match status" value="1"/>
</dbReference>
<feature type="region of interest" description="Disordered" evidence="6">
    <location>
        <begin position="1"/>
        <end position="238"/>
    </location>
</feature>
<evidence type="ECO:0000259" key="12">
    <source>
        <dbReference type="Pfam" id="PF22706"/>
    </source>
</evidence>
<dbReference type="GO" id="GO:0042393">
    <property type="term" value="F:histone binding"/>
    <property type="evidence" value="ECO:0007669"/>
    <property type="project" value="TreeGrafter"/>
</dbReference>
<feature type="region of interest" description="Disordered" evidence="6">
    <location>
        <begin position="486"/>
        <end position="505"/>
    </location>
</feature>
<evidence type="ECO:0000256" key="1">
    <source>
        <dbReference type="ARBA" id="ARBA00004123"/>
    </source>
</evidence>
<keyword evidence="3" id="KW-0804">Transcription</keyword>
<feature type="domain" description="Spt6 SH2" evidence="8">
    <location>
        <begin position="1384"/>
        <end position="1609"/>
    </location>
</feature>
<reference evidence="13 14" key="1">
    <citation type="journal article" date="2024" name="Nat. Commun.">
        <title>Phylogenomics reveals the evolutionary origins of lichenization in chlorophyte algae.</title>
        <authorList>
            <person name="Puginier C."/>
            <person name="Libourel C."/>
            <person name="Otte J."/>
            <person name="Skaloud P."/>
            <person name="Haon M."/>
            <person name="Grisel S."/>
            <person name="Petersen M."/>
            <person name="Berrin J.G."/>
            <person name="Delaux P.M."/>
            <person name="Dal Grande F."/>
            <person name="Keller J."/>
        </authorList>
    </citation>
    <scope>NUCLEOTIDE SEQUENCE [LARGE SCALE GENOMIC DNA]</scope>
    <source>
        <strain evidence="13 14">SAG 245.80</strain>
    </source>
</reference>
<dbReference type="Pfam" id="PF14632">
    <property type="entry name" value="SPT6_acidic"/>
    <property type="match status" value="1"/>
</dbReference>
<organism evidence="13 14">
    <name type="scientific">Elliptochloris bilobata</name>
    <dbReference type="NCBI Taxonomy" id="381761"/>
    <lineage>
        <taxon>Eukaryota</taxon>
        <taxon>Viridiplantae</taxon>
        <taxon>Chlorophyta</taxon>
        <taxon>core chlorophytes</taxon>
        <taxon>Trebouxiophyceae</taxon>
        <taxon>Trebouxiophyceae incertae sedis</taxon>
        <taxon>Elliptochloris clade</taxon>
        <taxon>Elliptochloris</taxon>
    </lineage>
</organism>
<comment type="caution">
    <text evidence="13">The sequence shown here is derived from an EMBL/GenBank/DDBJ whole genome shotgun (WGS) entry which is preliminary data.</text>
</comment>
<feature type="compositionally biased region" description="Acidic residues" evidence="6">
    <location>
        <begin position="16"/>
        <end position="25"/>
    </location>
</feature>
<dbReference type="Pfam" id="PF14633">
    <property type="entry name" value="SH2_2"/>
    <property type="match status" value="1"/>
</dbReference>
<dbReference type="GO" id="GO:0034728">
    <property type="term" value="P:nucleosome organization"/>
    <property type="evidence" value="ECO:0007669"/>
    <property type="project" value="TreeGrafter"/>
</dbReference>
<dbReference type="GO" id="GO:0140673">
    <property type="term" value="P:transcription elongation-coupled chromatin remodeling"/>
    <property type="evidence" value="ECO:0007669"/>
    <property type="project" value="InterPro"/>
</dbReference>
<evidence type="ECO:0000259" key="7">
    <source>
        <dbReference type="Pfam" id="PF14632"/>
    </source>
</evidence>
<feature type="compositionally biased region" description="Acidic residues" evidence="6">
    <location>
        <begin position="163"/>
        <end position="177"/>
    </location>
</feature>
<sequence>MAGMGKSIRNLFVDDAASEEDDENDAVSAQAAEESAGEGEGAAEDAAEVGAASADSSEEEEEGNDEYDYADNFLAREDEEEEAEQPDDSDGERERKRRKRKRRRERALQLDNEDYELLEENQVTGIRRPKPAERKRIRKHVEAAAAGQQRTTADQIRSQLFGAEEEAAGLEDEELEEARDTPGAGGAKARAPHGEEDYYDDGDEEPDEMDDFLDDDLGGAPEQRRRRRARAGVPTGASAAAMREVDDIFGDPEELLELYERGKATRGSSRLDAVLAEPEPEEVEGEDEEEAEARQEAYAQRQAQREQARAQLRVHEAVEPEVVARAMLRPEDDMVRAVDLPEREQTAPVPLPDNPDWDACAKWIRERLVGEKKHKRRRETDLLATGRREVEGEPPDGPREWRRDELEGGIDDLRRGLRALRRKRDKEERAEFYENPKMQDFILQNIHDVVVELFERKNEVPFIACYRKEEAGELLCMMKRDLPGMTSMEEEEQRRSEKLPSRPEGCVQAKHRRMRRWDLLWLVRTWAARWCALERRKQARAAAYQAAMERADLLQPDRDAMEACLHALVEADSQEEINDIDAKFQAILPPAEPGNDGEGAAAALGALALSRQRRPQRQNAFAHFRKVGLEPLCRALFLSAAQLADSLNSLYRKHEPEDGSVLPNEFVQKYLAEHGLEMSEEAALRGVRTMAVAELAAEPKLREVMRDQFYQHAVLSTDPTPTGEGVLDPFHPYGRTKRLRGKPLSDFSGDLFLRILAAEREQLITVRVEVKVETRGEMLRESMEFFCSERVSAISQAWNALRREVLEEAVRERMLPALESEARARLAAEAREAALADVSDRLWDIAKQAPLHYRAVNSDRGEEVVERPRVMAAVWGPGSPATALAMLDEAGQLVAFMFAGALSGPLRAPHPNDPPLFHEANRKTRDAERIRDFILEHKPHALLVGGANMACRQLKAELTAVRDYILETMPHFFTRSDTGDIDIRIADEHVAALWGDSEAAVAELPDQLAIVRKAVALSRSALDPLAVLAALCGPGREALALNLHPLQLLLPPDDLAAAVERVVITAVAQVGVDINAAGVTTWRAPPLAFVAGLGPRKAQALLRAVVREKGVQARADLWRRPNDPEQPPLAVFGRCVFRNCAGFLRVRPSTAALANAEMDPLDDTRIHPSSYEPATNMALSAVRQADATGDAARAAALERAMTRPHDIEDLDLEAYNHHLKVSRTERERESRAAADRLATIIDMSFELIEPFGELRPENTALFDHEVFWMLTGETPETLKPGRRVDAIALRVFATEVICQVPELEGVRATIALEDLSSTGSDDARDRVQQGATLAARIKHVDAMDFSLRLTTASADLNDEAAWEEEYCARAERHYHLLTEEELRAKRLEARAAAAKAKTFVARPTRHPNFRNVSLEEGMLALAEQPVGEPLLRPSYKGTHLIVLSLKVHAGAHGPIFVHQDVQETGKTAGGGGGRGAAHLQLGTPLKVATRAMSEAGDDEYNDLDELIARYAEPYMRNVEAVTRHRKFRDGHWPEVQGELRAERAHLGPMHSVYCLCIKYDAPGVFYLAFILPTASGTPRREFFTVSPAGFYFRKKIHRTIEHVIRAFKAQPSYATPEAGLPPPPAPAPAAQRATGRDSAPAAAAAAAYGAVNGAVGAPYSAAGYGAAAAQPYGATWAAASAGAFPAAGYGAYASWQSAAQPGDAPAPPPAAWSAAAAGGWQAPQAAWLGSQDWGPYGGAAPGGAAAAPPAQADPAGAVARARQIALSSIIE</sequence>
<dbReference type="PANTHER" id="PTHR10145:SF6">
    <property type="entry name" value="TRANSCRIPTION ELONGATION FACTOR SPT6"/>
    <property type="match status" value="1"/>
</dbReference>
<evidence type="ECO:0008006" key="15">
    <source>
        <dbReference type="Google" id="ProtNLM"/>
    </source>
</evidence>
<feature type="compositionally biased region" description="Basic and acidic residues" evidence="6">
    <location>
        <begin position="492"/>
        <end position="501"/>
    </location>
</feature>
<feature type="domain" description="Transcription elongation factor Spt6 YqgF" evidence="10">
    <location>
        <begin position="919"/>
        <end position="1032"/>
    </location>
</feature>
<evidence type="ECO:0000256" key="2">
    <source>
        <dbReference type="ARBA" id="ARBA00009253"/>
    </source>
</evidence>
<evidence type="ECO:0000313" key="14">
    <source>
        <dbReference type="Proteomes" id="UP001445335"/>
    </source>
</evidence>
<dbReference type="InterPro" id="IPR012340">
    <property type="entry name" value="NA-bd_OB-fold"/>
</dbReference>
<dbReference type="InterPro" id="IPR023319">
    <property type="entry name" value="Tex-like_HTH_dom_sf"/>
</dbReference>
<dbReference type="InterPro" id="IPR012337">
    <property type="entry name" value="RNaseH-like_sf"/>
</dbReference>
<accession>A0AAW1S8W2</accession>
<dbReference type="PANTHER" id="PTHR10145">
    <property type="entry name" value="TRANSCRIPTION ELONGATION FACTOR SPT6"/>
    <property type="match status" value="1"/>
</dbReference>
<evidence type="ECO:0000313" key="13">
    <source>
        <dbReference type="EMBL" id="KAK9842210.1"/>
    </source>
</evidence>
<evidence type="ECO:0000259" key="9">
    <source>
        <dbReference type="Pfam" id="PF14635"/>
    </source>
</evidence>
<evidence type="ECO:0000256" key="6">
    <source>
        <dbReference type="SAM" id="MobiDB-lite"/>
    </source>
</evidence>
<dbReference type="InterPro" id="IPR035019">
    <property type="entry name" value="Spt6_SH2_N"/>
</dbReference>
<dbReference type="Gene3D" id="1.10.3500.10">
    <property type="entry name" value="Tex N-terminal region-like"/>
    <property type="match status" value="1"/>
</dbReference>
<dbReference type="Gene3D" id="1.10.10.2740">
    <property type="entry name" value="Spt6, Death-like domain"/>
    <property type="match status" value="1"/>
</dbReference>
<feature type="compositionally biased region" description="Basic residues" evidence="6">
    <location>
        <begin position="95"/>
        <end position="105"/>
    </location>
</feature>
<feature type="domain" description="Transcription elongation factor Spt6 helix-hairpin-helix motif" evidence="9">
    <location>
        <begin position="1037"/>
        <end position="1146"/>
    </location>
</feature>
<dbReference type="Pfam" id="PF14635">
    <property type="entry name" value="HHH_7"/>
    <property type="match status" value="1"/>
</dbReference>
<evidence type="ECO:0000256" key="5">
    <source>
        <dbReference type="SAM" id="Coils"/>
    </source>
</evidence>
<comment type="similarity">
    <text evidence="2">Belongs to the SPT6 family.</text>
</comment>
<dbReference type="InterPro" id="IPR035420">
    <property type="entry name" value="Spt6_SH2"/>
</dbReference>
<dbReference type="SUPFAM" id="SSF47781">
    <property type="entry name" value="RuvA domain 2-like"/>
    <property type="match status" value="1"/>
</dbReference>
<dbReference type="Pfam" id="PF21710">
    <property type="entry name" value="Spt6_S1"/>
    <property type="match status" value="1"/>
</dbReference>
<evidence type="ECO:0000256" key="4">
    <source>
        <dbReference type="ARBA" id="ARBA00023242"/>
    </source>
</evidence>
<comment type="subcellular location">
    <subcellularLocation>
        <location evidence="1">Nucleus</location>
    </subcellularLocation>
</comment>
<feature type="coiled-coil region" evidence="5">
    <location>
        <begin position="403"/>
        <end position="430"/>
    </location>
</feature>
<feature type="compositionally biased region" description="Acidic residues" evidence="6">
    <location>
        <begin position="197"/>
        <end position="217"/>
    </location>
</feature>
<feature type="compositionally biased region" description="Basic residues" evidence="6">
    <location>
        <begin position="127"/>
        <end position="139"/>
    </location>
</feature>
<gene>
    <name evidence="13" type="ORF">WJX81_000676</name>
</gene>
<protein>
    <recommendedName>
        <fullName evidence="15">Transcription elongation factor spt6</fullName>
    </recommendedName>
</protein>
<dbReference type="InterPro" id="IPR028231">
    <property type="entry name" value="Spt6_YqgF"/>
</dbReference>
<dbReference type="InterPro" id="IPR017072">
    <property type="entry name" value="TF_Spt6"/>
</dbReference>
<evidence type="ECO:0000259" key="11">
    <source>
        <dbReference type="Pfam" id="PF21710"/>
    </source>
</evidence>
<dbReference type="CDD" id="cd09928">
    <property type="entry name" value="SH2_Cterm_SPT6_like"/>
    <property type="match status" value="1"/>
</dbReference>
<feature type="region of interest" description="Disordered" evidence="6">
    <location>
        <begin position="1614"/>
        <end position="1636"/>
    </location>
</feature>
<dbReference type="Gene3D" id="1.10.150.850">
    <property type="entry name" value="Spt6, helix-hairpin-helix domain"/>
    <property type="match status" value="1"/>
</dbReference>
<evidence type="ECO:0000259" key="8">
    <source>
        <dbReference type="Pfam" id="PF14633"/>
    </source>
</evidence>
<dbReference type="SUPFAM" id="SSF53098">
    <property type="entry name" value="Ribonuclease H-like"/>
    <property type="match status" value="1"/>
</dbReference>
<dbReference type="GO" id="GO:0031491">
    <property type="term" value="F:nucleosome binding"/>
    <property type="evidence" value="ECO:0007669"/>
    <property type="project" value="TreeGrafter"/>
</dbReference>
<dbReference type="Proteomes" id="UP001445335">
    <property type="component" value="Unassembled WGS sequence"/>
</dbReference>
<feature type="domain" description="Spt6 acidic N-terminal" evidence="7">
    <location>
        <begin position="55"/>
        <end position="140"/>
    </location>
</feature>
<dbReference type="InterPro" id="IPR010994">
    <property type="entry name" value="RuvA_2-like"/>
</dbReference>
<feature type="compositionally biased region" description="Acidic residues" evidence="6">
    <location>
        <begin position="35"/>
        <end position="47"/>
    </location>
</feature>
<dbReference type="InterPro" id="IPR037027">
    <property type="entry name" value="YqgF/RNaseH-like_dom_sf"/>
</dbReference>
<feature type="compositionally biased region" description="Acidic residues" evidence="6">
    <location>
        <begin position="77"/>
        <end position="91"/>
    </location>
</feature>
<dbReference type="Gene3D" id="2.40.50.140">
    <property type="entry name" value="Nucleic acid-binding proteins"/>
    <property type="match status" value="1"/>
</dbReference>
<dbReference type="Gene3D" id="3.30.505.10">
    <property type="entry name" value="SH2 domain"/>
    <property type="match status" value="2"/>
</dbReference>
<dbReference type="SUPFAM" id="SSF158832">
    <property type="entry name" value="Tex N-terminal region-like"/>
    <property type="match status" value="1"/>
</dbReference>
<name>A0AAW1S8W2_9CHLO</name>
<dbReference type="CDD" id="cd09918">
    <property type="entry name" value="SH2_Nterm_SPT6_like"/>
    <property type="match status" value="1"/>
</dbReference>
<dbReference type="InterPro" id="IPR055179">
    <property type="entry name" value="Tex-like_central_region"/>
</dbReference>
<feature type="compositionally biased region" description="Acidic residues" evidence="6">
    <location>
        <begin position="56"/>
        <end position="69"/>
    </location>
</feature>
<keyword evidence="14" id="KW-1185">Reference proteome</keyword>
<feature type="domain" description="Tex-like central region" evidence="12">
    <location>
        <begin position="661"/>
        <end position="835"/>
    </location>
</feature>
<dbReference type="EMBL" id="JALJOU010000008">
    <property type="protein sequence ID" value="KAK9842210.1"/>
    <property type="molecule type" value="Genomic_DNA"/>
</dbReference>
<dbReference type="InterPro" id="IPR023323">
    <property type="entry name" value="Tex-like_dom_sf"/>
</dbReference>
<dbReference type="Gene3D" id="3.30.420.140">
    <property type="entry name" value="YqgF/RNase H-like domain"/>
    <property type="match status" value="1"/>
</dbReference>
<dbReference type="InterPro" id="IPR028083">
    <property type="entry name" value="Spt6_acidic_N_dom"/>
</dbReference>
<proteinExistence type="inferred from homology"/>
<keyword evidence="4" id="KW-0539">Nucleus</keyword>
<dbReference type="Pfam" id="PF14639">
    <property type="entry name" value="YqgF"/>
    <property type="match status" value="1"/>
</dbReference>
<feature type="region of interest" description="Disordered" evidence="6">
    <location>
        <begin position="264"/>
        <end position="304"/>
    </location>
</feature>